<evidence type="ECO:0000256" key="1">
    <source>
        <dbReference type="SAM" id="MobiDB-lite"/>
    </source>
</evidence>
<name>A0A642V5G7_9ASCO</name>
<dbReference type="Pfam" id="PF00172">
    <property type="entry name" value="Zn_clus"/>
    <property type="match status" value="1"/>
</dbReference>
<dbReference type="SMART" id="SM00066">
    <property type="entry name" value="GAL4"/>
    <property type="match status" value="1"/>
</dbReference>
<evidence type="ECO:0000313" key="4">
    <source>
        <dbReference type="Proteomes" id="UP000761534"/>
    </source>
</evidence>
<accession>A0A642V5G7</accession>
<protein>
    <recommendedName>
        <fullName evidence="2">Zn(2)-C6 fungal-type domain-containing protein</fullName>
    </recommendedName>
</protein>
<dbReference type="AlphaFoldDB" id="A0A642V5G7"/>
<feature type="region of interest" description="Disordered" evidence="1">
    <location>
        <begin position="53"/>
        <end position="160"/>
    </location>
</feature>
<dbReference type="InterPro" id="IPR036864">
    <property type="entry name" value="Zn2-C6_fun-type_DNA-bd_sf"/>
</dbReference>
<feature type="compositionally biased region" description="Polar residues" evidence="1">
    <location>
        <begin position="61"/>
        <end position="76"/>
    </location>
</feature>
<dbReference type="GO" id="GO:0000981">
    <property type="term" value="F:DNA-binding transcription factor activity, RNA polymerase II-specific"/>
    <property type="evidence" value="ECO:0007669"/>
    <property type="project" value="InterPro"/>
</dbReference>
<dbReference type="PROSITE" id="PS50048">
    <property type="entry name" value="ZN2_CY6_FUNGAL_2"/>
    <property type="match status" value="1"/>
</dbReference>
<dbReference type="EMBL" id="SWFS01000245">
    <property type="protein sequence ID" value="KAA8912961.1"/>
    <property type="molecule type" value="Genomic_DNA"/>
</dbReference>
<reference evidence="3" key="1">
    <citation type="journal article" date="2019" name="G3 (Bethesda)">
        <title>Genome Assemblies of Two Rare Opportunistic Yeast Pathogens: Diutina rugosa (syn. Candida rugosa) and Trichomonascus ciferrii (syn. Candida ciferrii).</title>
        <authorList>
            <person name="Mixao V."/>
            <person name="Saus E."/>
            <person name="Hansen A.P."/>
            <person name="Lass-Florl C."/>
            <person name="Gabaldon T."/>
        </authorList>
    </citation>
    <scope>NUCLEOTIDE SEQUENCE</scope>
    <source>
        <strain evidence="3">CBS 4856</strain>
    </source>
</reference>
<feature type="compositionally biased region" description="Pro residues" evidence="1">
    <location>
        <begin position="127"/>
        <end position="139"/>
    </location>
</feature>
<feature type="compositionally biased region" description="Pro residues" evidence="1">
    <location>
        <begin position="103"/>
        <end position="117"/>
    </location>
</feature>
<proteinExistence type="predicted"/>
<sequence>MPPNNEKFTKKTTRTVSRRACLSCREKKIKCDGVQVCRNCQQLNIECIFVKSHRGGRRNSKQSSTSTPLPVGTGSNVFIAEEPSTSKVPHSISLPSLSDLRPEPYPSSRPAVIPPQAQPASASSVVPPLPLQPHPPPAPHHTIPTTPSTSISTNPTATSSNEQIVISQLEQKIAMLQHQVDTLTSSNNNSAGAKYTGLSNWEVSEKDMNKLDLPGEDLSTHLVDLYYTYVHPNHPFLFPRCVFFKYLSVKNDVSLIHAMFSISCRYLPDNFGGRPIYSYMKDPEFWMTKCTRFMDRLTEVNQAKTLLLCCLSSFFNLELEQAVNFINQTKSFIHLHRLDKRHQRRQFTNGGRDQQQKSLDILNRHQLIDRESLIRTIWHTWKIELWLDIFTDIKINHSFDSALCLPCSTQIYEKELKDWKPRLYFWDQFETDLLSADPDDKSSPLFFDMSFLIGACQLAGSTSRQVSPENKARSKSEQDDQMTVKNSILARSKSIYDLIPPEQHELQINISAICSLYLSTIMLNGPVVSEAMIFVSKTPGGYYHILSPEATPDEMYWVRSVHDAYQALYNHNAQYSSNAQLAEAFSQCSAVVEGIRRFLLPEQIRDLNKHWDTLPQVLLNLLEFCAVFLSSQVMMNNFGIKTNPSIHQENKNHYKLLSDLNSCIAFMDSHSAHFPKYKQTTIRLHWMLDHVNQYQNF</sequence>
<keyword evidence="4" id="KW-1185">Reference proteome</keyword>
<dbReference type="Gene3D" id="4.10.240.10">
    <property type="entry name" value="Zn(2)-C6 fungal-type DNA-binding domain"/>
    <property type="match status" value="1"/>
</dbReference>
<feature type="domain" description="Zn(2)-C6 fungal-type" evidence="2">
    <location>
        <begin position="20"/>
        <end position="49"/>
    </location>
</feature>
<feature type="compositionally biased region" description="Polar residues" evidence="1">
    <location>
        <begin position="83"/>
        <end position="96"/>
    </location>
</feature>
<dbReference type="CDD" id="cd00067">
    <property type="entry name" value="GAL4"/>
    <property type="match status" value="1"/>
</dbReference>
<evidence type="ECO:0000259" key="2">
    <source>
        <dbReference type="PROSITE" id="PS50048"/>
    </source>
</evidence>
<dbReference type="VEuPathDB" id="FungiDB:TRICI_003343"/>
<dbReference type="PANTHER" id="PTHR47431">
    <property type="entry name" value="ZN(II)2CYS6 TRANSCRIPTION FACTOR (EUROFUNG)-RELATED"/>
    <property type="match status" value="1"/>
</dbReference>
<gene>
    <name evidence="3" type="ORF">TRICI_003343</name>
</gene>
<organism evidence="3 4">
    <name type="scientific">Trichomonascus ciferrii</name>
    <dbReference type="NCBI Taxonomy" id="44093"/>
    <lineage>
        <taxon>Eukaryota</taxon>
        <taxon>Fungi</taxon>
        <taxon>Dikarya</taxon>
        <taxon>Ascomycota</taxon>
        <taxon>Saccharomycotina</taxon>
        <taxon>Dipodascomycetes</taxon>
        <taxon>Dipodascales</taxon>
        <taxon>Trichomonascaceae</taxon>
        <taxon>Trichomonascus</taxon>
        <taxon>Trichomonascus ciferrii complex</taxon>
    </lineage>
</organism>
<dbReference type="CDD" id="cd12148">
    <property type="entry name" value="fungal_TF_MHR"/>
    <property type="match status" value="1"/>
</dbReference>
<comment type="caution">
    <text evidence="3">The sequence shown here is derived from an EMBL/GenBank/DDBJ whole genome shotgun (WGS) entry which is preliminary data.</text>
</comment>
<evidence type="ECO:0000313" key="3">
    <source>
        <dbReference type="EMBL" id="KAA8912961.1"/>
    </source>
</evidence>
<dbReference type="OrthoDB" id="4089074at2759"/>
<dbReference type="GO" id="GO:0008270">
    <property type="term" value="F:zinc ion binding"/>
    <property type="evidence" value="ECO:0007669"/>
    <property type="project" value="InterPro"/>
</dbReference>
<dbReference type="PROSITE" id="PS00463">
    <property type="entry name" value="ZN2_CY6_FUNGAL_1"/>
    <property type="match status" value="1"/>
</dbReference>
<dbReference type="Proteomes" id="UP000761534">
    <property type="component" value="Unassembled WGS sequence"/>
</dbReference>
<dbReference type="PANTHER" id="PTHR47431:SF1">
    <property type="entry name" value="ZN(II)2CYS6 TRANSCRIPTION FACTOR (EUROFUNG)"/>
    <property type="match status" value="1"/>
</dbReference>
<dbReference type="InterPro" id="IPR001138">
    <property type="entry name" value="Zn2Cys6_DnaBD"/>
</dbReference>
<dbReference type="SUPFAM" id="SSF57701">
    <property type="entry name" value="Zn2/Cys6 DNA-binding domain"/>
    <property type="match status" value="1"/>
</dbReference>
<feature type="compositionally biased region" description="Low complexity" evidence="1">
    <location>
        <begin position="140"/>
        <end position="160"/>
    </location>
</feature>